<protein>
    <recommendedName>
        <fullName evidence="2">Protein kinase domain-containing protein</fullName>
    </recommendedName>
</protein>
<dbReference type="Proteomes" id="UP001251528">
    <property type="component" value="Unassembled WGS sequence"/>
</dbReference>
<reference evidence="3" key="1">
    <citation type="submission" date="2023-06" db="EMBL/GenBank/DDBJ databases">
        <title>Conoideocrella luteorostrata (Hypocreales: Clavicipitaceae), a potential biocontrol fungus for elongate hemlock scale in United States Christmas tree production areas.</title>
        <authorList>
            <person name="Barrett H."/>
            <person name="Lovett B."/>
            <person name="Macias A.M."/>
            <person name="Stajich J.E."/>
            <person name="Kasson M.T."/>
        </authorList>
    </citation>
    <scope>NUCLEOTIDE SEQUENCE</scope>
    <source>
        <strain evidence="3">ARSEF 14590</strain>
    </source>
</reference>
<dbReference type="SMART" id="SM00220">
    <property type="entry name" value="S_TKc"/>
    <property type="match status" value="1"/>
</dbReference>
<dbReference type="PANTHER" id="PTHR24359:SF1">
    <property type="entry name" value="INHIBITOR OF NUCLEAR FACTOR KAPPA-B KINASE EPSILON SUBUNIT HOMOLOG 1-RELATED"/>
    <property type="match status" value="1"/>
</dbReference>
<accession>A0AAJ0G1I6</accession>
<dbReference type="PROSITE" id="PS50011">
    <property type="entry name" value="PROTEIN_KINASE_DOM"/>
    <property type="match status" value="1"/>
</dbReference>
<dbReference type="Gene3D" id="1.10.510.10">
    <property type="entry name" value="Transferase(Phosphotransferase) domain 1"/>
    <property type="match status" value="1"/>
</dbReference>
<dbReference type="CDD" id="cd00180">
    <property type="entry name" value="PKc"/>
    <property type="match status" value="1"/>
</dbReference>
<gene>
    <name evidence="3" type="ORF">QQS21_001965</name>
</gene>
<name>A0AAJ0G1I6_9HYPO</name>
<feature type="domain" description="Protein kinase" evidence="2">
    <location>
        <begin position="172"/>
        <end position="496"/>
    </location>
</feature>
<dbReference type="PANTHER" id="PTHR24359">
    <property type="entry name" value="SERINE/THREONINE-PROTEIN KINASE SBK1"/>
    <property type="match status" value="1"/>
</dbReference>
<dbReference type="InterPro" id="IPR011009">
    <property type="entry name" value="Kinase-like_dom_sf"/>
</dbReference>
<evidence type="ECO:0000313" key="3">
    <source>
        <dbReference type="EMBL" id="KAK2612000.1"/>
    </source>
</evidence>
<dbReference type="GO" id="GO:0005524">
    <property type="term" value="F:ATP binding"/>
    <property type="evidence" value="ECO:0007669"/>
    <property type="project" value="InterPro"/>
</dbReference>
<dbReference type="InterPro" id="IPR000719">
    <property type="entry name" value="Prot_kinase_dom"/>
</dbReference>
<dbReference type="GO" id="GO:0004674">
    <property type="term" value="F:protein serine/threonine kinase activity"/>
    <property type="evidence" value="ECO:0007669"/>
    <property type="project" value="TreeGrafter"/>
</dbReference>
<proteinExistence type="predicted"/>
<feature type="compositionally biased region" description="Polar residues" evidence="1">
    <location>
        <begin position="531"/>
        <end position="540"/>
    </location>
</feature>
<feature type="region of interest" description="Disordered" evidence="1">
    <location>
        <begin position="507"/>
        <end position="540"/>
    </location>
</feature>
<dbReference type="Pfam" id="PF00069">
    <property type="entry name" value="Pkinase"/>
    <property type="match status" value="1"/>
</dbReference>
<dbReference type="AlphaFoldDB" id="A0AAJ0G1I6"/>
<dbReference type="EMBL" id="JASWJB010000022">
    <property type="protein sequence ID" value="KAK2612000.1"/>
    <property type="molecule type" value="Genomic_DNA"/>
</dbReference>
<organism evidence="3 4">
    <name type="scientific">Conoideocrella luteorostrata</name>
    <dbReference type="NCBI Taxonomy" id="1105319"/>
    <lineage>
        <taxon>Eukaryota</taxon>
        <taxon>Fungi</taxon>
        <taxon>Dikarya</taxon>
        <taxon>Ascomycota</taxon>
        <taxon>Pezizomycotina</taxon>
        <taxon>Sordariomycetes</taxon>
        <taxon>Hypocreomycetidae</taxon>
        <taxon>Hypocreales</taxon>
        <taxon>Clavicipitaceae</taxon>
        <taxon>Conoideocrella</taxon>
    </lineage>
</organism>
<keyword evidence="4" id="KW-1185">Reference proteome</keyword>
<dbReference type="SUPFAM" id="SSF56112">
    <property type="entry name" value="Protein kinase-like (PK-like)"/>
    <property type="match status" value="1"/>
</dbReference>
<comment type="caution">
    <text evidence="3">The sequence shown here is derived from an EMBL/GenBank/DDBJ whole genome shotgun (WGS) entry which is preliminary data.</text>
</comment>
<evidence type="ECO:0000313" key="4">
    <source>
        <dbReference type="Proteomes" id="UP001251528"/>
    </source>
</evidence>
<evidence type="ECO:0000259" key="2">
    <source>
        <dbReference type="PROSITE" id="PS50011"/>
    </source>
</evidence>
<evidence type="ECO:0000256" key="1">
    <source>
        <dbReference type="SAM" id="MobiDB-lite"/>
    </source>
</evidence>
<sequence>MSTQRSAGRIDYETLSTLLENNDDSKKIHGICECFLPQHELKSLLEKTRVEATLKSHLFGDDIQAMSDYVLKRAPKTFLLLVYIDAVKNIGLLKDENFTDENLSIESKSTTNITALKANQGGSTKPIGGKAHEFGSMHIDNFFEKRWIFLVAEFQQAKFDYEFPQNYRLPFRFETSDKSKGNFGSVYQIGFRDAHSTPTTDKKGKFITVALKQMSTDNNLTYNNVDKFYDRELTTLKTMRDMNHAHLIKAIASYKKGNDRCFLFPWADGGSLEALWKKNRGGFDKDLIPWAITQMTGLSEAIMKLHGKNTRHGDIKPANILCFTEGNGSQGYMTLKIADVGLAKVHEQYTRYRTKPTTTNHGTILYEPPESDKYRRTIFDNPAETHDTIQERIISRKYDVWGLGCVFLEFIICLVKGYKEVAALRKDLTENRLGGFWIQGGKLHGAVRRRIKMMVTLVKNDAALSDLMNLITKKLLKTEKKGRIESEMLFKQMMRISSVCSGRSHISPSRLEGLTNQRAETAESAREPNMPLSNQVTKPY</sequence>